<evidence type="ECO:0000259" key="5">
    <source>
        <dbReference type="SMART" id="SM00862"/>
    </source>
</evidence>
<evidence type="ECO:0000256" key="4">
    <source>
        <dbReference type="ARBA" id="ARBA00023163"/>
    </source>
</evidence>
<dbReference type="GO" id="GO:0003677">
    <property type="term" value="F:DNA binding"/>
    <property type="evidence" value="ECO:0007669"/>
    <property type="project" value="UniProtKB-KW"/>
</dbReference>
<dbReference type="InterPro" id="IPR016032">
    <property type="entry name" value="Sig_transdc_resp-reg_C-effctor"/>
</dbReference>
<dbReference type="InterPro" id="IPR005158">
    <property type="entry name" value="BTAD"/>
</dbReference>
<evidence type="ECO:0000313" key="8">
    <source>
        <dbReference type="Proteomes" id="UP001213504"/>
    </source>
</evidence>
<dbReference type="SMART" id="SM00862">
    <property type="entry name" value="Trans_reg_C"/>
    <property type="match status" value="1"/>
</dbReference>
<dbReference type="InterPro" id="IPR001867">
    <property type="entry name" value="OmpR/PhoB-type_DNA-bd"/>
</dbReference>
<dbReference type="PANTHER" id="PTHR35807:SF1">
    <property type="entry name" value="TRANSCRIPTIONAL REGULATOR REDD"/>
    <property type="match status" value="1"/>
</dbReference>
<dbReference type="SUPFAM" id="SSF48452">
    <property type="entry name" value="TPR-like"/>
    <property type="match status" value="1"/>
</dbReference>
<accession>A0AAX3TBH4</accession>
<dbReference type="SUPFAM" id="SSF46894">
    <property type="entry name" value="C-terminal effector domain of the bipartite response regulators"/>
    <property type="match status" value="1"/>
</dbReference>
<sequence length="244" mass="25833">MAADGPALIGVLGPIAVGACPVGAESPDRLVAVPGLRARRLLVSLALADGRVISADRLIDHVWAADPPRSPHSALHTQVSRLRKLLPEGVLEGTENGYRLRNSRTDLDVVDTLLAEGDRDAHDRARQWWRGVPGDDLGDGSPATATLSARIRRTQDALDGAQLTAALAEGDFATARSIAEQRCARDPFDESAHTALMRALAGEGRAADALVVFDRLRRRLSTELGTDPGGRGVVVVVMPTTVAP</sequence>
<keyword evidence="2" id="KW-0805">Transcription regulation</keyword>
<evidence type="ECO:0000313" key="7">
    <source>
        <dbReference type="EMBL" id="WFP26313.1"/>
    </source>
</evidence>
<dbReference type="Gene3D" id="1.10.10.10">
    <property type="entry name" value="Winged helix-like DNA-binding domain superfamily/Winged helix DNA-binding domain"/>
    <property type="match status" value="1"/>
</dbReference>
<dbReference type="InterPro" id="IPR011990">
    <property type="entry name" value="TPR-like_helical_dom_sf"/>
</dbReference>
<dbReference type="AlphaFoldDB" id="A0AAX3TBH4"/>
<feature type="domain" description="OmpR/PhoB-type" evidence="5">
    <location>
        <begin position="28"/>
        <end position="100"/>
    </location>
</feature>
<keyword evidence="3" id="KW-0238">DNA-binding</keyword>
<dbReference type="EMBL" id="CP121270">
    <property type="protein sequence ID" value="WFP26313.1"/>
    <property type="molecule type" value="Genomic_DNA"/>
</dbReference>
<comment type="similarity">
    <text evidence="1">Belongs to the AfsR/DnrI/RedD regulatory family.</text>
</comment>
<reference evidence="7" key="1">
    <citation type="submission" date="2023-04" db="EMBL/GenBank/DDBJ databases">
        <title>Complete genome sequence of a phthalic acid esters degrading bacterial strain.</title>
        <authorList>
            <person name="Weng L."/>
            <person name="Jia Y."/>
            <person name="Ren L."/>
        </authorList>
    </citation>
    <scope>NUCLEOTIDE SEQUENCE</scope>
    <source>
        <strain evidence="7">RL-LY01</strain>
    </source>
</reference>
<dbReference type="PANTHER" id="PTHR35807">
    <property type="entry name" value="TRANSCRIPTIONAL REGULATOR REDD-RELATED"/>
    <property type="match status" value="1"/>
</dbReference>
<name>A0AAX3TBH4_9ACTN</name>
<dbReference type="Pfam" id="PF00486">
    <property type="entry name" value="Trans_reg_C"/>
    <property type="match status" value="1"/>
</dbReference>
<dbReference type="Proteomes" id="UP001213504">
    <property type="component" value="Chromosome"/>
</dbReference>
<evidence type="ECO:0000256" key="2">
    <source>
        <dbReference type="ARBA" id="ARBA00023015"/>
    </source>
</evidence>
<gene>
    <name evidence="7" type="ORF">P9A14_07430</name>
</gene>
<feature type="domain" description="Bacterial transcriptional activator" evidence="6">
    <location>
        <begin position="105"/>
        <end position="234"/>
    </location>
</feature>
<keyword evidence="4" id="KW-0804">Transcription</keyword>
<protein>
    <submittedName>
        <fullName evidence="7">BTAD domain-containing putative transcriptional regulator</fullName>
    </submittedName>
</protein>
<evidence type="ECO:0000259" key="6">
    <source>
        <dbReference type="SMART" id="SM01043"/>
    </source>
</evidence>
<dbReference type="InterPro" id="IPR051677">
    <property type="entry name" value="AfsR-DnrI-RedD_regulator"/>
</dbReference>
<proteinExistence type="inferred from homology"/>
<dbReference type="InterPro" id="IPR036388">
    <property type="entry name" value="WH-like_DNA-bd_sf"/>
</dbReference>
<organism evidence="7 8">
    <name type="scientific">Gordonia hongkongensis</name>
    <dbReference type="NCBI Taxonomy" id="1701090"/>
    <lineage>
        <taxon>Bacteria</taxon>
        <taxon>Bacillati</taxon>
        <taxon>Actinomycetota</taxon>
        <taxon>Actinomycetes</taxon>
        <taxon>Mycobacteriales</taxon>
        <taxon>Gordoniaceae</taxon>
        <taxon>Gordonia</taxon>
    </lineage>
</organism>
<evidence type="ECO:0000256" key="1">
    <source>
        <dbReference type="ARBA" id="ARBA00005820"/>
    </source>
</evidence>
<dbReference type="Gene3D" id="1.25.40.10">
    <property type="entry name" value="Tetratricopeptide repeat domain"/>
    <property type="match status" value="1"/>
</dbReference>
<dbReference type="RefSeq" id="WP_068972355.1">
    <property type="nucleotide sequence ID" value="NZ_CP121270.1"/>
</dbReference>
<dbReference type="GO" id="GO:0000160">
    <property type="term" value="P:phosphorelay signal transduction system"/>
    <property type="evidence" value="ECO:0007669"/>
    <property type="project" value="InterPro"/>
</dbReference>
<evidence type="ECO:0000256" key="3">
    <source>
        <dbReference type="ARBA" id="ARBA00023125"/>
    </source>
</evidence>
<dbReference type="SMART" id="SM01043">
    <property type="entry name" value="BTAD"/>
    <property type="match status" value="1"/>
</dbReference>
<dbReference type="GO" id="GO:0006355">
    <property type="term" value="P:regulation of DNA-templated transcription"/>
    <property type="evidence" value="ECO:0007669"/>
    <property type="project" value="InterPro"/>
</dbReference>
<dbReference type="Pfam" id="PF03704">
    <property type="entry name" value="BTAD"/>
    <property type="match status" value="1"/>
</dbReference>